<feature type="transmembrane region" description="Helical" evidence="1">
    <location>
        <begin position="386"/>
        <end position="408"/>
    </location>
</feature>
<evidence type="ECO:0000313" key="3">
    <source>
        <dbReference type="Proteomes" id="UP000033038"/>
    </source>
</evidence>
<feature type="transmembrane region" description="Helical" evidence="1">
    <location>
        <begin position="183"/>
        <end position="213"/>
    </location>
</feature>
<gene>
    <name evidence="2" type="ORF">MSBRW_1076</name>
</gene>
<feature type="transmembrane region" description="Helical" evidence="1">
    <location>
        <begin position="135"/>
        <end position="155"/>
    </location>
</feature>
<dbReference type="EMBL" id="CP009526">
    <property type="protein sequence ID" value="AKB50329.1"/>
    <property type="molecule type" value="Genomic_DNA"/>
</dbReference>
<accession>A0A0E3QL52</accession>
<dbReference type="KEGG" id="mbw:MSBRW_1076"/>
<dbReference type="AlphaFoldDB" id="A0A0E3QL52"/>
<keyword evidence="1" id="KW-0812">Transmembrane</keyword>
<dbReference type="HOGENOM" id="CLU_031711_0_0_2"/>
<feature type="transmembrane region" description="Helical" evidence="1">
    <location>
        <begin position="344"/>
        <end position="365"/>
    </location>
</feature>
<feature type="transmembrane region" description="Helical" evidence="1">
    <location>
        <begin position="21"/>
        <end position="41"/>
    </location>
</feature>
<feature type="transmembrane region" description="Helical" evidence="1">
    <location>
        <begin position="280"/>
        <end position="299"/>
    </location>
</feature>
<evidence type="ECO:0000313" key="2">
    <source>
        <dbReference type="EMBL" id="AKB50329.1"/>
    </source>
</evidence>
<keyword evidence="1" id="KW-0472">Membrane</keyword>
<reference evidence="2 3" key="1">
    <citation type="submission" date="2014-07" db="EMBL/GenBank/DDBJ databases">
        <title>Methanogenic archaea and the global carbon cycle.</title>
        <authorList>
            <person name="Henriksen J.R."/>
            <person name="Luke J."/>
            <person name="Reinhart S."/>
            <person name="Benedict M.N."/>
            <person name="Youngblut N.D."/>
            <person name="Metcalf M.E."/>
            <person name="Whitaker R.J."/>
            <person name="Metcalf W.W."/>
        </authorList>
    </citation>
    <scope>NUCLEOTIDE SEQUENCE [LARGE SCALE GENOMIC DNA]</scope>
    <source>
        <strain evidence="2 3">Wiesmoor</strain>
    </source>
</reference>
<feature type="transmembrane region" description="Helical" evidence="1">
    <location>
        <begin position="311"/>
        <end position="332"/>
    </location>
</feature>
<keyword evidence="1" id="KW-1133">Transmembrane helix</keyword>
<evidence type="ECO:0000256" key="1">
    <source>
        <dbReference type="SAM" id="Phobius"/>
    </source>
</evidence>
<protein>
    <recommendedName>
        <fullName evidence="4">Transmembrane protein</fullName>
    </recommendedName>
</protein>
<organism evidence="2 3">
    <name type="scientific">Methanosarcina barkeri str. Wiesmoor</name>
    <dbReference type="NCBI Taxonomy" id="1434109"/>
    <lineage>
        <taxon>Archaea</taxon>
        <taxon>Methanobacteriati</taxon>
        <taxon>Methanobacteriota</taxon>
        <taxon>Stenosarchaea group</taxon>
        <taxon>Methanomicrobia</taxon>
        <taxon>Methanosarcinales</taxon>
        <taxon>Methanosarcinaceae</taxon>
        <taxon>Methanosarcina</taxon>
    </lineage>
</organism>
<name>A0A0E3QL52_METBA</name>
<dbReference type="PATRIC" id="fig|1434109.4.peg.1332"/>
<sequence>MEVNCIDSLKNIRTQTFKNKFEWSIIIALLIAPLIIGAIYIRAYGVNVPYWDQWDTVPVFLEKLYNSQLTFFDLLAQHNESRPFFPNVVMIILAEFTHYNVLYEIYFMYALYCVSFIILYLMYVKDHSISKSSCLKFIPVSFFFFNLFQMSNVLYGVRIGQSMEIFGLISALYLIDKSKNFDLIFISSIIAAIISTFSFVAGLSTWPVCLMLIFLKDSEQKRKKIVLWCVSAIAVVGIYFHDYVKPSKHPSLLYSFQNPVNGVLDFLSSFGSTISRDLDTSRVIGILMLILLFCIILLNRKNLRINKNAKWYALMLYSLLVSLEISLGRSGFGTESMLSQRYYLLTYWSIIALYLIELNYLDLGIPDCKNNIKSQEPLILQKKLNYNYLLMGIILALLFMSVATHLIMGIQEGKETKTERESMANYLENYKFQPSENLKTLYPNTTIVRQRASFLESRNLSVFYKDNNPGNIVSHQQQNVV</sequence>
<feature type="transmembrane region" description="Helical" evidence="1">
    <location>
        <begin position="225"/>
        <end position="244"/>
    </location>
</feature>
<feature type="transmembrane region" description="Helical" evidence="1">
    <location>
        <begin position="105"/>
        <end position="123"/>
    </location>
</feature>
<dbReference type="GeneID" id="24822525"/>
<dbReference type="Proteomes" id="UP000033038">
    <property type="component" value="Chromosome"/>
</dbReference>
<proteinExistence type="predicted"/>
<dbReference type="RefSeq" id="WP_048136532.1">
    <property type="nucleotide sequence ID" value="NZ_CP009526.1"/>
</dbReference>
<evidence type="ECO:0008006" key="4">
    <source>
        <dbReference type="Google" id="ProtNLM"/>
    </source>
</evidence>